<dbReference type="GO" id="GO:0008017">
    <property type="term" value="F:microtubule binding"/>
    <property type="evidence" value="ECO:0007669"/>
    <property type="project" value="InterPro"/>
</dbReference>
<feature type="compositionally biased region" description="Low complexity" evidence="7">
    <location>
        <begin position="659"/>
        <end position="668"/>
    </location>
</feature>
<feature type="compositionally biased region" description="Basic and acidic residues" evidence="7">
    <location>
        <begin position="680"/>
        <end position="690"/>
    </location>
</feature>
<dbReference type="InterPro" id="IPR027417">
    <property type="entry name" value="P-loop_NTPase"/>
</dbReference>
<dbReference type="Proteomes" id="UP000769528">
    <property type="component" value="Unassembled WGS sequence"/>
</dbReference>
<dbReference type="GO" id="GO:0003777">
    <property type="term" value="F:microtubule motor activity"/>
    <property type="evidence" value="ECO:0007669"/>
    <property type="project" value="InterPro"/>
</dbReference>
<evidence type="ECO:0000256" key="4">
    <source>
        <dbReference type="ARBA" id="ARBA00023175"/>
    </source>
</evidence>
<proteinExistence type="inferred from homology"/>
<dbReference type="Gene3D" id="3.40.850.10">
    <property type="entry name" value="Kinesin motor domain"/>
    <property type="match status" value="1"/>
</dbReference>
<dbReference type="GO" id="GO:0005874">
    <property type="term" value="C:microtubule"/>
    <property type="evidence" value="ECO:0007669"/>
    <property type="project" value="UniProtKB-KW"/>
</dbReference>
<keyword evidence="2 5" id="KW-0547">Nucleotide-binding</keyword>
<dbReference type="GO" id="GO:0007018">
    <property type="term" value="P:microtubule-based movement"/>
    <property type="evidence" value="ECO:0007669"/>
    <property type="project" value="InterPro"/>
</dbReference>
<organism evidence="9 10">
    <name type="scientific">Wickerhamomyces mucosus</name>
    <dbReference type="NCBI Taxonomy" id="1378264"/>
    <lineage>
        <taxon>Eukaryota</taxon>
        <taxon>Fungi</taxon>
        <taxon>Dikarya</taxon>
        <taxon>Ascomycota</taxon>
        <taxon>Saccharomycotina</taxon>
        <taxon>Saccharomycetes</taxon>
        <taxon>Phaffomycetales</taxon>
        <taxon>Wickerhamomycetaceae</taxon>
        <taxon>Wickerhamomyces</taxon>
    </lineage>
</organism>
<name>A0A9P8PXS6_9ASCO</name>
<accession>A0A9P8PXS6</accession>
<feature type="domain" description="Kinesin motor" evidence="8">
    <location>
        <begin position="3"/>
        <end position="347"/>
    </location>
</feature>
<evidence type="ECO:0000313" key="10">
    <source>
        <dbReference type="Proteomes" id="UP000769528"/>
    </source>
</evidence>
<evidence type="ECO:0000256" key="2">
    <source>
        <dbReference type="ARBA" id="ARBA00022741"/>
    </source>
</evidence>
<dbReference type="Pfam" id="PF00225">
    <property type="entry name" value="Kinesin"/>
    <property type="match status" value="1"/>
</dbReference>
<dbReference type="InterPro" id="IPR027640">
    <property type="entry name" value="Kinesin-like_fam"/>
</dbReference>
<dbReference type="PROSITE" id="PS50067">
    <property type="entry name" value="KINESIN_MOTOR_2"/>
    <property type="match status" value="1"/>
</dbReference>
<evidence type="ECO:0000313" key="9">
    <source>
        <dbReference type="EMBL" id="KAH3679184.1"/>
    </source>
</evidence>
<protein>
    <recommendedName>
        <fullName evidence="8">Kinesin motor domain-containing protein</fullName>
    </recommendedName>
</protein>
<evidence type="ECO:0000256" key="7">
    <source>
        <dbReference type="SAM" id="MobiDB-lite"/>
    </source>
</evidence>
<dbReference type="AlphaFoldDB" id="A0A9P8PXS6"/>
<dbReference type="GO" id="GO:0005871">
    <property type="term" value="C:kinesin complex"/>
    <property type="evidence" value="ECO:0007669"/>
    <property type="project" value="TreeGrafter"/>
</dbReference>
<feature type="coiled-coil region" evidence="6">
    <location>
        <begin position="367"/>
        <end position="408"/>
    </location>
</feature>
<feature type="binding site" evidence="5">
    <location>
        <begin position="81"/>
        <end position="88"/>
    </location>
    <ligand>
        <name>ATP</name>
        <dbReference type="ChEBI" id="CHEBI:30616"/>
    </ligand>
</feature>
<dbReference type="GO" id="GO:0016887">
    <property type="term" value="F:ATP hydrolysis activity"/>
    <property type="evidence" value="ECO:0007669"/>
    <property type="project" value="TreeGrafter"/>
</dbReference>
<dbReference type="GO" id="GO:0005524">
    <property type="term" value="F:ATP binding"/>
    <property type="evidence" value="ECO:0007669"/>
    <property type="project" value="UniProtKB-UniRule"/>
</dbReference>
<keyword evidence="4 5" id="KW-0505">Motor protein</keyword>
<keyword evidence="6" id="KW-0175">Coiled coil</keyword>
<dbReference type="GO" id="GO:0005634">
    <property type="term" value="C:nucleus"/>
    <property type="evidence" value="ECO:0007669"/>
    <property type="project" value="TreeGrafter"/>
</dbReference>
<dbReference type="PANTHER" id="PTHR24115:SF1008">
    <property type="entry name" value="KINESIN-LIKE PROTEIN SUBITO"/>
    <property type="match status" value="1"/>
</dbReference>
<sequence>MSTIPHYLRLKPQGESAEAKEREYLIESKDDTQVKFVQTTNVNKFTRIFDECSQIDLYKGVLEELTQELFQDKDSVLFTLGPSNSGKSYSIYGNESNPGLTIYSLNDIFNKIESNLADFRYFKKHFGENFIVGSSASKEKTGEYGLSLSVFEIYNDRIRDLTLDPSKTQNQSLDIVTDNKDGKIKPNKLRQIFVTNLKEAKLVLHKSIKRRAVSPTNINEQSSRSHLFIYFNIHKVVGRLIKTSRLTIADLAGSERTKTAKTVGKEFKEGNYTNTSLTELGRILALMKSKRFDRSILRTSKLTRLLLTDLYGNLNQNRIKILLTLDPFSSISNIIHAVRYIQPVSKVTINSERNSLETITTEFPYQVSQLNEEVKVLREMNAKLEDEKSESEAKLLEFEAEIRREISEEFETKIKEIEVLHAGETNSLKESHENILNERLNLLSEDYESKLESKSAEFDLTKKNYEEKITAITEGTNITSEINQGLKKETDSLKLEREDLSNKYNSIKCEVDTLKRINEEIKQSVKHFEKKYLKKSKKVEELEEEVKILQEQIVSLKSSKKRKSDASLVYTEDGVKKNKTEETLPEFDDKENDFAVPFSPAMRMGKSSPSKHFKFSDEGFGISPVKKLNFEIASPIKKNPLMELNQDTSVTSPKKSPKKSSSSKSPSKSPKKKKLLARNIIDHDNLFEDE</sequence>
<evidence type="ECO:0000256" key="5">
    <source>
        <dbReference type="PROSITE-ProRule" id="PRU00283"/>
    </source>
</evidence>
<feature type="coiled-coil region" evidence="6">
    <location>
        <begin position="483"/>
        <end position="559"/>
    </location>
</feature>
<dbReference type="InterPro" id="IPR036961">
    <property type="entry name" value="Kinesin_motor_dom_sf"/>
</dbReference>
<feature type="region of interest" description="Disordered" evidence="7">
    <location>
        <begin position="636"/>
        <end position="690"/>
    </location>
</feature>
<keyword evidence="3 5" id="KW-0067">ATP-binding</keyword>
<dbReference type="EMBL" id="JAEUBF010000389">
    <property type="protein sequence ID" value="KAH3679184.1"/>
    <property type="molecule type" value="Genomic_DNA"/>
</dbReference>
<keyword evidence="1" id="KW-0493">Microtubule</keyword>
<dbReference type="SUPFAM" id="SSF52540">
    <property type="entry name" value="P-loop containing nucleoside triphosphate hydrolases"/>
    <property type="match status" value="1"/>
</dbReference>
<reference evidence="9" key="2">
    <citation type="submission" date="2021-01" db="EMBL/GenBank/DDBJ databases">
        <authorList>
            <person name="Schikora-Tamarit M.A."/>
        </authorList>
    </citation>
    <scope>NUCLEOTIDE SEQUENCE</scope>
    <source>
        <strain evidence="9">CBS6341</strain>
    </source>
</reference>
<dbReference type="PANTHER" id="PTHR24115">
    <property type="entry name" value="KINESIN-RELATED"/>
    <property type="match status" value="1"/>
</dbReference>
<evidence type="ECO:0000259" key="8">
    <source>
        <dbReference type="PROSITE" id="PS50067"/>
    </source>
</evidence>
<reference evidence="9" key="1">
    <citation type="journal article" date="2021" name="Open Biol.">
        <title>Shared evolutionary footprints suggest mitochondrial oxidative damage underlies multiple complex I losses in fungi.</title>
        <authorList>
            <person name="Schikora-Tamarit M.A."/>
            <person name="Marcet-Houben M."/>
            <person name="Nosek J."/>
            <person name="Gabaldon T."/>
        </authorList>
    </citation>
    <scope>NUCLEOTIDE SEQUENCE</scope>
    <source>
        <strain evidence="9">CBS6341</strain>
    </source>
</reference>
<dbReference type="InterPro" id="IPR001752">
    <property type="entry name" value="Kinesin_motor_dom"/>
</dbReference>
<evidence type="ECO:0000256" key="1">
    <source>
        <dbReference type="ARBA" id="ARBA00022701"/>
    </source>
</evidence>
<dbReference type="SMART" id="SM00129">
    <property type="entry name" value="KISc"/>
    <property type="match status" value="1"/>
</dbReference>
<dbReference type="OrthoDB" id="123929at2759"/>
<gene>
    <name evidence="9" type="ORF">WICMUC_001195</name>
</gene>
<dbReference type="PRINTS" id="PR00380">
    <property type="entry name" value="KINESINHEAVY"/>
</dbReference>
<comment type="caution">
    <text evidence="9">The sequence shown here is derived from an EMBL/GenBank/DDBJ whole genome shotgun (WGS) entry which is preliminary data.</text>
</comment>
<comment type="similarity">
    <text evidence="5">Belongs to the TRAFAC class myosin-kinesin ATPase superfamily. Kinesin family.</text>
</comment>
<evidence type="ECO:0000256" key="6">
    <source>
        <dbReference type="SAM" id="Coils"/>
    </source>
</evidence>
<evidence type="ECO:0000256" key="3">
    <source>
        <dbReference type="ARBA" id="ARBA00022840"/>
    </source>
</evidence>
<keyword evidence="10" id="KW-1185">Reference proteome</keyword>